<dbReference type="InterPro" id="IPR026533">
    <property type="entry name" value="NTPase/PRRC1"/>
</dbReference>
<dbReference type="SUPFAM" id="SSF52972">
    <property type="entry name" value="ITPase-like"/>
    <property type="match status" value="1"/>
</dbReference>
<accession>A0ABT4JY58</accession>
<evidence type="ECO:0000256" key="4">
    <source>
        <dbReference type="ARBA" id="ARBA00022801"/>
    </source>
</evidence>
<comment type="catalytic activity">
    <reaction evidence="8 10">
        <text>ITP + H2O = IDP + phosphate + H(+)</text>
        <dbReference type="Rhea" id="RHEA:28330"/>
        <dbReference type="ChEBI" id="CHEBI:15377"/>
        <dbReference type="ChEBI" id="CHEBI:15378"/>
        <dbReference type="ChEBI" id="CHEBI:43474"/>
        <dbReference type="ChEBI" id="CHEBI:58280"/>
        <dbReference type="ChEBI" id="CHEBI:61402"/>
        <dbReference type="EC" id="3.6.1.73"/>
    </reaction>
</comment>
<comment type="subunit">
    <text evidence="10">Homodimer.</text>
</comment>
<comment type="caution">
    <text evidence="12">The sequence shown here is derived from an EMBL/GenBank/DDBJ whole genome shotgun (WGS) entry which is preliminary data.</text>
</comment>
<feature type="domain" description="Non-canonical purine NTP phosphatase/PRRC1" evidence="11">
    <location>
        <begin position="9"/>
        <end position="175"/>
    </location>
</feature>
<dbReference type="InterPro" id="IPR050299">
    <property type="entry name" value="YjjX_NTPase"/>
</dbReference>
<dbReference type="InterPro" id="IPR029001">
    <property type="entry name" value="ITPase-like_fam"/>
</dbReference>
<evidence type="ECO:0000256" key="5">
    <source>
        <dbReference type="ARBA" id="ARBA00022842"/>
    </source>
</evidence>
<dbReference type="InterPro" id="IPR002786">
    <property type="entry name" value="Non_canon_purine_NTPase"/>
</dbReference>
<evidence type="ECO:0000256" key="2">
    <source>
        <dbReference type="ARBA" id="ARBA00022723"/>
    </source>
</evidence>
<dbReference type="GO" id="GO:0016787">
    <property type="term" value="F:hydrolase activity"/>
    <property type="evidence" value="ECO:0007669"/>
    <property type="project" value="UniProtKB-KW"/>
</dbReference>
<protein>
    <recommendedName>
        <fullName evidence="10">Inosine/xanthosine triphosphatase</fullName>
        <shortName evidence="10">ITPase/XTPase</shortName>
        <ecNumber evidence="10">3.6.1.73</ecNumber>
    </recommendedName>
    <alternativeName>
        <fullName evidence="10">Non-canonical purine NTP phosphatase</fullName>
    </alternativeName>
    <alternativeName>
        <fullName evidence="10">Non-standard purine NTP phosphatase</fullName>
    </alternativeName>
    <alternativeName>
        <fullName evidence="10">Nucleoside-triphosphate phosphatase</fullName>
        <shortName evidence="10">NTPase</shortName>
    </alternativeName>
</protein>
<proteinExistence type="inferred from homology"/>
<evidence type="ECO:0000256" key="9">
    <source>
        <dbReference type="ARBA" id="ARBA00048781"/>
    </source>
</evidence>
<evidence type="ECO:0000313" key="12">
    <source>
        <dbReference type="EMBL" id="MCZ2723166.1"/>
    </source>
</evidence>
<comment type="caution">
    <text evidence="10">Lacks conserved residue(s) required for the propagation of feature annotation.</text>
</comment>
<evidence type="ECO:0000256" key="1">
    <source>
        <dbReference type="ARBA" id="ARBA00001936"/>
    </source>
</evidence>
<name>A0ABT4JY58_9GAMM</name>
<evidence type="ECO:0000256" key="7">
    <source>
        <dbReference type="ARBA" id="ARBA00023211"/>
    </source>
</evidence>
<keyword evidence="13" id="KW-1185">Reference proteome</keyword>
<dbReference type="Gene3D" id="3.90.950.10">
    <property type="match status" value="1"/>
</dbReference>
<comment type="function">
    <text evidence="10">Phosphatase that hydrolyzes non-canonical purine nucleotides such as XTP and ITP to their respective diphosphate derivatives. Probably excludes non-canonical purines from DNA/RNA precursor pool, thus preventing their incorporation into DNA/RNA and avoiding chromosomal lesions.</text>
</comment>
<evidence type="ECO:0000256" key="6">
    <source>
        <dbReference type="ARBA" id="ARBA00023080"/>
    </source>
</evidence>
<comment type="catalytic activity">
    <reaction evidence="9 10">
        <text>XTP + H2O = XDP + phosphate + H(+)</text>
        <dbReference type="Rhea" id="RHEA:28406"/>
        <dbReference type="ChEBI" id="CHEBI:15377"/>
        <dbReference type="ChEBI" id="CHEBI:15378"/>
        <dbReference type="ChEBI" id="CHEBI:43474"/>
        <dbReference type="ChEBI" id="CHEBI:59884"/>
        <dbReference type="ChEBI" id="CHEBI:61314"/>
        <dbReference type="EC" id="3.6.1.73"/>
    </reaction>
</comment>
<evidence type="ECO:0000256" key="8">
    <source>
        <dbReference type="ARBA" id="ARBA00048174"/>
    </source>
</evidence>
<keyword evidence="6 10" id="KW-0546">Nucleotide metabolism</keyword>
<dbReference type="NCBIfam" id="TIGR00258">
    <property type="entry name" value="inosine/xanthosine triphosphatase"/>
    <property type="match status" value="1"/>
</dbReference>
<dbReference type="HAMAP" id="MF_00648">
    <property type="entry name" value="Non_canon_purine_NTPase_YjjX"/>
    <property type="match status" value="1"/>
</dbReference>
<dbReference type="PANTHER" id="PTHR34699">
    <property type="match status" value="1"/>
</dbReference>
<gene>
    <name evidence="12" type="primary">yjjX</name>
    <name evidence="12" type="ORF">O1D97_16490</name>
</gene>
<evidence type="ECO:0000256" key="10">
    <source>
        <dbReference type="HAMAP-Rule" id="MF_00648"/>
    </source>
</evidence>
<dbReference type="PANTHER" id="PTHR34699:SF2">
    <property type="entry name" value="NON-CANONICAL PURINE NTP PHOSPHATASE_PRRC1 DOMAIN-CONTAINING PROTEIN"/>
    <property type="match status" value="1"/>
</dbReference>
<dbReference type="Pfam" id="PF01931">
    <property type="entry name" value="NTPase_I-T"/>
    <property type="match status" value="1"/>
</dbReference>
<dbReference type="EC" id="3.6.1.73" evidence="10"/>
<organism evidence="12 13">
    <name type="scientific">Marinomonas phaeophyticola</name>
    <dbReference type="NCBI Taxonomy" id="3004091"/>
    <lineage>
        <taxon>Bacteria</taxon>
        <taxon>Pseudomonadati</taxon>
        <taxon>Pseudomonadota</taxon>
        <taxon>Gammaproteobacteria</taxon>
        <taxon>Oceanospirillales</taxon>
        <taxon>Oceanospirillaceae</taxon>
        <taxon>Marinomonas</taxon>
    </lineage>
</organism>
<evidence type="ECO:0000256" key="3">
    <source>
        <dbReference type="ARBA" id="ARBA00022741"/>
    </source>
</evidence>
<keyword evidence="5 10" id="KW-0460">Magnesium</keyword>
<keyword evidence="4 10" id="KW-0378">Hydrolase</keyword>
<dbReference type="Proteomes" id="UP001149719">
    <property type="component" value="Unassembled WGS sequence"/>
</dbReference>
<evidence type="ECO:0000313" key="13">
    <source>
        <dbReference type="Proteomes" id="UP001149719"/>
    </source>
</evidence>
<evidence type="ECO:0000259" key="11">
    <source>
        <dbReference type="Pfam" id="PF01931"/>
    </source>
</evidence>
<keyword evidence="3 10" id="KW-0547">Nucleotide-binding</keyword>
<comment type="similarity">
    <text evidence="10">Belongs to the YjjX NTPase family.</text>
</comment>
<dbReference type="NCBIfam" id="NF003459">
    <property type="entry name" value="PRK05074.1"/>
    <property type="match status" value="1"/>
</dbReference>
<dbReference type="RefSeq" id="WP_269127260.1">
    <property type="nucleotide sequence ID" value="NZ_JAPUBN010000020.1"/>
</dbReference>
<dbReference type="EMBL" id="JAPUBN010000020">
    <property type="protein sequence ID" value="MCZ2723166.1"/>
    <property type="molecule type" value="Genomic_DNA"/>
</dbReference>
<keyword evidence="7 10" id="KW-0464">Manganese</keyword>
<sequence length="180" mass="19903">MKTLNVVVGSMNPVKVNAVQKAMSQLYPEHKMHCRGIKAPSGVADQPMTSKSTREGALNRALFCKQQSKPEDRMDYFIAFEGGVDLFEDGPATFAYVAILHHEKQSVGCSARLPLPRSIYNDLADGKELGHVMDQRFHTHNIKQQGGAIGLLTNNNATRTSTYTEALILAMAPFLHPDQY</sequence>
<reference evidence="12" key="1">
    <citation type="submission" date="2022-12" db="EMBL/GenBank/DDBJ databases">
        <title>Marinomonas 15G1-11 sp. nov, isolated from marine algae.</title>
        <authorList>
            <person name="Butt M."/>
            <person name="Choi D.G."/>
            <person name="Kim J.M."/>
            <person name="Lee J.K."/>
            <person name="Baek J.H."/>
            <person name="Jeon C.O."/>
        </authorList>
    </citation>
    <scope>NUCLEOTIDE SEQUENCE</scope>
    <source>
        <strain evidence="12">15G1-11</strain>
    </source>
</reference>
<comment type="cofactor">
    <cofactor evidence="10">
        <name>Mg(2+)</name>
        <dbReference type="ChEBI" id="CHEBI:18420"/>
    </cofactor>
    <cofactor evidence="10">
        <name>Mn(2+)</name>
        <dbReference type="ChEBI" id="CHEBI:29035"/>
    </cofactor>
    <text evidence="10">Binds 1 divalent metal cation per subunit; can use either Mg(2+) or Mn(2+).</text>
</comment>
<comment type="cofactor">
    <cofactor evidence="1">
        <name>Mn(2+)</name>
        <dbReference type="ChEBI" id="CHEBI:29035"/>
    </cofactor>
</comment>
<keyword evidence="2 10" id="KW-0479">Metal-binding</keyword>